<dbReference type="InterPro" id="IPR012337">
    <property type="entry name" value="RNaseH-like_sf"/>
</dbReference>
<evidence type="ECO:0000256" key="1">
    <source>
        <dbReference type="SAM" id="MobiDB-lite"/>
    </source>
</evidence>
<sequence>MAPIARSIKALEGRTANAADVYIFWLAIAASLRNIFRRDQDIDKELAEKVTAIVNRRYKEFIDNSPTDIYFTAFFLDPRYSHSEVLKRPTTMRPTITVPAQFSGPNEVPYPAAAKRAKEFLKNLLQKLWIARDEFIVNIGSLAALRELARQFKLYARRDAPFNSTPSSDTLSWWRALSSSSNANILAFLAIRIYSASVNSMADERTVSNFTWFNSSLRNRQNVATLTWMIQIRQWALHLQNKKAKPLTKPVVAFYDIEEEIYTKARQQADDSAEVLSEEEGSDRDGSETLA</sequence>
<dbReference type="AlphaFoldDB" id="A0A9P6HCQ9"/>
<accession>A0A9P6HCQ9</accession>
<feature type="non-terminal residue" evidence="2">
    <location>
        <position position="1"/>
    </location>
</feature>
<organism evidence="2 3">
    <name type="scientific">Thelephora terrestris</name>
    <dbReference type="NCBI Taxonomy" id="56493"/>
    <lineage>
        <taxon>Eukaryota</taxon>
        <taxon>Fungi</taxon>
        <taxon>Dikarya</taxon>
        <taxon>Basidiomycota</taxon>
        <taxon>Agaricomycotina</taxon>
        <taxon>Agaricomycetes</taxon>
        <taxon>Thelephorales</taxon>
        <taxon>Thelephoraceae</taxon>
        <taxon>Thelephora</taxon>
    </lineage>
</organism>
<feature type="region of interest" description="Disordered" evidence="1">
    <location>
        <begin position="267"/>
        <end position="291"/>
    </location>
</feature>
<proteinExistence type="predicted"/>
<dbReference type="OrthoDB" id="3236755at2759"/>
<dbReference type="Proteomes" id="UP000736335">
    <property type="component" value="Unassembled WGS sequence"/>
</dbReference>
<keyword evidence="3" id="KW-1185">Reference proteome</keyword>
<comment type="caution">
    <text evidence="2">The sequence shown here is derived from an EMBL/GenBank/DDBJ whole genome shotgun (WGS) entry which is preliminary data.</text>
</comment>
<reference evidence="2" key="2">
    <citation type="submission" date="2020-11" db="EMBL/GenBank/DDBJ databases">
        <authorList>
            <consortium name="DOE Joint Genome Institute"/>
            <person name="Kuo A."/>
            <person name="Miyauchi S."/>
            <person name="Kiss E."/>
            <person name="Drula E."/>
            <person name="Kohler A."/>
            <person name="Sanchez-Garcia M."/>
            <person name="Andreopoulos B."/>
            <person name="Barry K.W."/>
            <person name="Bonito G."/>
            <person name="Buee M."/>
            <person name="Carver A."/>
            <person name="Chen C."/>
            <person name="Cichocki N."/>
            <person name="Clum A."/>
            <person name="Culley D."/>
            <person name="Crous P.W."/>
            <person name="Fauchery L."/>
            <person name="Girlanda M."/>
            <person name="Hayes R."/>
            <person name="Keri Z."/>
            <person name="Labutti K."/>
            <person name="Lipzen A."/>
            <person name="Lombard V."/>
            <person name="Magnuson J."/>
            <person name="Maillard F."/>
            <person name="Morin E."/>
            <person name="Murat C."/>
            <person name="Nolan M."/>
            <person name="Ohm R."/>
            <person name="Pangilinan J."/>
            <person name="Pereira M."/>
            <person name="Perotto S."/>
            <person name="Peter M."/>
            <person name="Riley R."/>
            <person name="Sitrit Y."/>
            <person name="Stielow B."/>
            <person name="Szollosi G."/>
            <person name="Zifcakova L."/>
            <person name="Stursova M."/>
            <person name="Spatafora J.W."/>
            <person name="Tedersoo L."/>
            <person name="Vaario L.-M."/>
            <person name="Yamada A."/>
            <person name="Yan M."/>
            <person name="Wang P."/>
            <person name="Xu J."/>
            <person name="Bruns T."/>
            <person name="Baldrian P."/>
            <person name="Vilgalys R."/>
            <person name="Henrissat B."/>
            <person name="Grigoriev I.V."/>
            <person name="Hibbett D."/>
            <person name="Nagy L.G."/>
            <person name="Martin F.M."/>
        </authorList>
    </citation>
    <scope>NUCLEOTIDE SEQUENCE</scope>
    <source>
        <strain evidence="2">UH-Tt-Lm1</strain>
    </source>
</reference>
<feature type="compositionally biased region" description="Acidic residues" evidence="1">
    <location>
        <begin position="271"/>
        <end position="282"/>
    </location>
</feature>
<dbReference type="EMBL" id="WIUZ02000008">
    <property type="protein sequence ID" value="KAF9784289.1"/>
    <property type="molecule type" value="Genomic_DNA"/>
</dbReference>
<name>A0A9P6HCQ9_9AGAM</name>
<evidence type="ECO:0000313" key="3">
    <source>
        <dbReference type="Proteomes" id="UP000736335"/>
    </source>
</evidence>
<evidence type="ECO:0000313" key="2">
    <source>
        <dbReference type="EMBL" id="KAF9784289.1"/>
    </source>
</evidence>
<reference evidence="2" key="1">
    <citation type="journal article" date="2020" name="Nat. Commun.">
        <title>Large-scale genome sequencing of mycorrhizal fungi provides insights into the early evolution of symbiotic traits.</title>
        <authorList>
            <person name="Miyauchi S."/>
            <person name="Kiss E."/>
            <person name="Kuo A."/>
            <person name="Drula E."/>
            <person name="Kohler A."/>
            <person name="Sanchez-Garcia M."/>
            <person name="Morin E."/>
            <person name="Andreopoulos B."/>
            <person name="Barry K.W."/>
            <person name="Bonito G."/>
            <person name="Buee M."/>
            <person name="Carver A."/>
            <person name="Chen C."/>
            <person name="Cichocki N."/>
            <person name="Clum A."/>
            <person name="Culley D."/>
            <person name="Crous P.W."/>
            <person name="Fauchery L."/>
            <person name="Girlanda M."/>
            <person name="Hayes R.D."/>
            <person name="Keri Z."/>
            <person name="LaButti K."/>
            <person name="Lipzen A."/>
            <person name="Lombard V."/>
            <person name="Magnuson J."/>
            <person name="Maillard F."/>
            <person name="Murat C."/>
            <person name="Nolan M."/>
            <person name="Ohm R.A."/>
            <person name="Pangilinan J."/>
            <person name="Pereira M.F."/>
            <person name="Perotto S."/>
            <person name="Peter M."/>
            <person name="Pfister S."/>
            <person name="Riley R."/>
            <person name="Sitrit Y."/>
            <person name="Stielow J.B."/>
            <person name="Szollosi G."/>
            <person name="Zifcakova L."/>
            <person name="Stursova M."/>
            <person name="Spatafora J.W."/>
            <person name="Tedersoo L."/>
            <person name="Vaario L.M."/>
            <person name="Yamada A."/>
            <person name="Yan M."/>
            <person name="Wang P."/>
            <person name="Xu J."/>
            <person name="Bruns T."/>
            <person name="Baldrian P."/>
            <person name="Vilgalys R."/>
            <person name="Dunand C."/>
            <person name="Henrissat B."/>
            <person name="Grigoriev I.V."/>
            <person name="Hibbett D."/>
            <person name="Nagy L.G."/>
            <person name="Martin F.M."/>
        </authorList>
    </citation>
    <scope>NUCLEOTIDE SEQUENCE</scope>
    <source>
        <strain evidence="2">UH-Tt-Lm1</strain>
    </source>
</reference>
<protein>
    <submittedName>
        <fullName evidence="2">Ribonuclease H-like domain-containing protein</fullName>
    </submittedName>
</protein>
<dbReference type="SUPFAM" id="SSF53098">
    <property type="entry name" value="Ribonuclease H-like"/>
    <property type="match status" value="1"/>
</dbReference>
<gene>
    <name evidence="2" type="ORF">BJ322DRAFT_1194568</name>
</gene>